<proteinExistence type="predicted"/>
<dbReference type="EMBL" id="CH963857">
    <property type="protein sequence ID" value="KRF98440.1"/>
    <property type="molecule type" value="Genomic_DNA"/>
</dbReference>
<accession>A0A0Q9WZ66</accession>
<dbReference type="KEGG" id="dwi:26530113"/>
<name>A0A0Q9WZ66_DROWI</name>
<dbReference type="Proteomes" id="UP000007798">
    <property type="component" value="Unassembled WGS sequence"/>
</dbReference>
<reference evidence="2 3" key="1">
    <citation type="journal article" date="2007" name="Nature">
        <title>Evolution of genes and genomes on the Drosophila phylogeny.</title>
        <authorList>
            <consortium name="Drosophila 12 Genomes Consortium"/>
            <person name="Clark A.G."/>
            <person name="Eisen M.B."/>
            <person name="Smith D.R."/>
            <person name="Bergman C.M."/>
            <person name="Oliver B."/>
            <person name="Markow T.A."/>
            <person name="Kaufman T.C."/>
            <person name="Kellis M."/>
            <person name="Gelbart W."/>
            <person name="Iyer V.N."/>
            <person name="Pollard D.A."/>
            <person name="Sackton T.B."/>
            <person name="Larracuente A.M."/>
            <person name="Singh N.D."/>
            <person name="Abad J.P."/>
            <person name="Abt D.N."/>
            <person name="Adryan B."/>
            <person name="Aguade M."/>
            <person name="Akashi H."/>
            <person name="Anderson W.W."/>
            <person name="Aquadro C.F."/>
            <person name="Ardell D.H."/>
            <person name="Arguello R."/>
            <person name="Artieri C.G."/>
            <person name="Barbash D.A."/>
            <person name="Barker D."/>
            <person name="Barsanti P."/>
            <person name="Batterham P."/>
            <person name="Batzoglou S."/>
            <person name="Begun D."/>
            <person name="Bhutkar A."/>
            <person name="Blanco E."/>
            <person name="Bosak S.A."/>
            <person name="Bradley R.K."/>
            <person name="Brand A.D."/>
            <person name="Brent M.R."/>
            <person name="Brooks A.N."/>
            <person name="Brown R.H."/>
            <person name="Butlin R.K."/>
            <person name="Caggese C."/>
            <person name="Calvi B.R."/>
            <person name="Bernardo de Carvalho A."/>
            <person name="Caspi A."/>
            <person name="Castrezana S."/>
            <person name="Celniker S.E."/>
            <person name="Chang J.L."/>
            <person name="Chapple C."/>
            <person name="Chatterji S."/>
            <person name="Chinwalla A."/>
            <person name="Civetta A."/>
            <person name="Clifton S.W."/>
            <person name="Comeron J.M."/>
            <person name="Costello J.C."/>
            <person name="Coyne J.A."/>
            <person name="Daub J."/>
            <person name="David R.G."/>
            <person name="Delcher A.L."/>
            <person name="Delehaunty K."/>
            <person name="Do C.B."/>
            <person name="Ebling H."/>
            <person name="Edwards K."/>
            <person name="Eickbush T."/>
            <person name="Evans J.D."/>
            <person name="Filipski A."/>
            <person name="Findeiss S."/>
            <person name="Freyhult E."/>
            <person name="Fulton L."/>
            <person name="Fulton R."/>
            <person name="Garcia A.C."/>
            <person name="Gardiner A."/>
            <person name="Garfield D.A."/>
            <person name="Garvin B.E."/>
            <person name="Gibson G."/>
            <person name="Gilbert D."/>
            <person name="Gnerre S."/>
            <person name="Godfrey J."/>
            <person name="Good R."/>
            <person name="Gotea V."/>
            <person name="Gravely B."/>
            <person name="Greenberg A.J."/>
            <person name="Griffiths-Jones S."/>
            <person name="Gross S."/>
            <person name="Guigo R."/>
            <person name="Gustafson E.A."/>
            <person name="Haerty W."/>
            <person name="Hahn M.W."/>
            <person name="Halligan D.L."/>
            <person name="Halpern A.L."/>
            <person name="Halter G.M."/>
            <person name="Han M.V."/>
            <person name="Heger A."/>
            <person name="Hillier L."/>
            <person name="Hinrichs A.S."/>
            <person name="Holmes I."/>
            <person name="Hoskins R.A."/>
            <person name="Hubisz M.J."/>
            <person name="Hultmark D."/>
            <person name="Huntley M.A."/>
            <person name="Jaffe D.B."/>
            <person name="Jagadeeshan S."/>
            <person name="Jeck W.R."/>
            <person name="Johnson J."/>
            <person name="Jones C.D."/>
            <person name="Jordan W.C."/>
            <person name="Karpen G.H."/>
            <person name="Kataoka E."/>
            <person name="Keightley P.D."/>
            <person name="Kheradpour P."/>
            <person name="Kirkness E.F."/>
            <person name="Koerich L.B."/>
            <person name="Kristiansen K."/>
            <person name="Kudrna D."/>
            <person name="Kulathinal R.J."/>
            <person name="Kumar S."/>
            <person name="Kwok R."/>
            <person name="Lander E."/>
            <person name="Langley C.H."/>
            <person name="Lapoint R."/>
            <person name="Lazzaro B.P."/>
            <person name="Lee S.J."/>
            <person name="Levesque L."/>
            <person name="Li R."/>
            <person name="Lin C.F."/>
            <person name="Lin M.F."/>
            <person name="Lindblad-Toh K."/>
            <person name="Llopart A."/>
            <person name="Long M."/>
            <person name="Low L."/>
            <person name="Lozovsky E."/>
            <person name="Lu J."/>
            <person name="Luo M."/>
            <person name="Machado C.A."/>
            <person name="Makalowski W."/>
            <person name="Marzo M."/>
            <person name="Matsuda M."/>
            <person name="Matzkin L."/>
            <person name="McAllister B."/>
            <person name="McBride C.S."/>
            <person name="McKernan B."/>
            <person name="McKernan K."/>
            <person name="Mendez-Lago M."/>
            <person name="Minx P."/>
            <person name="Mollenhauer M.U."/>
            <person name="Montooth K."/>
            <person name="Mount S.M."/>
            <person name="Mu X."/>
            <person name="Myers E."/>
            <person name="Negre B."/>
            <person name="Newfeld S."/>
            <person name="Nielsen R."/>
            <person name="Noor M.A."/>
            <person name="O'Grady P."/>
            <person name="Pachter L."/>
            <person name="Papaceit M."/>
            <person name="Parisi M.J."/>
            <person name="Parisi M."/>
            <person name="Parts L."/>
            <person name="Pedersen J.S."/>
            <person name="Pesole G."/>
            <person name="Phillippy A.M."/>
            <person name="Ponting C.P."/>
            <person name="Pop M."/>
            <person name="Porcelli D."/>
            <person name="Powell J.R."/>
            <person name="Prohaska S."/>
            <person name="Pruitt K."/>
            <person name="Puig M."/>
            <person name="Quesneville H."/>
            <person name="Ram K.R."/>
            <person name="Rand D."/>
            <person name="Rasmussen M.D."/>
            <person name="Reed L.K."/>
            <person name="Reenan R."/>
            <person name="Reily A."/>
            <person name="Remington K.A."/>
            <person name="Rieger T.T."/>
            <person name="Ritchie M.G."/>
            <person name="Robin C."/>
            <person name="Rogers Y.H."/>
            <person name="Rohde C."/>
            <person name="Rozas J."/>
            <person name="Rubenfield M.J."/>
            <person name="Ruiz A."/>
            <person name="Russo S."/>
            <person name="Salzberg S.L."/>
            <person name="Sanchez-Gracia A."/>
            <person name="Saranga D.J."/>
            <person name="Sato H."/>
            <person name="Schaeffer S.W."/>
            <person name="Schatz M.C."/>
            <person name="Schlenke T."/>
            <person name="Schwartz R."/>
            <person name="Segarra C."/>
            <person name="Singh R.S."/>
            <person name="Sirot L."/>
            <person name="Sirota M."/>
            <person name="Sisneros N.B."/>
            <person name="Smith C.D."/>
            <person name="Smith T.F."/>
            <person name="Spieth J."/>
            <person name="Stage D.E."/>
            <person name="Stark A."/>
            <person name="Stephan W."/>
            <person name="Strausberg R.L."/>
            <person name="Strempel S."/>
            <person name="Sturgill D."/>
            <person name="Sutton G."/>
            <person name="Sutton G.G."/>
            <person name="Tao W."/>
            <person name="Teichmann S."/>
            <person name="Tobari Y.N."/>
            <person name="Tomimura Y."/>
            <person name="Tsolas J.M."/>
            <person name="Valente V.L."/>
            <person name="Venter E."/>
            <person name="Venter J.C."/>
            <person name="Vicario S."/>
            <person name="Vieira F.G."/>
            <person name="Vilella A.J."/>
            <person name="Villasante A."/>
            <person name="Walenz B."/>
            <person name="Wang J."/>
            <person name="Wasserman M."/>
            <person name="Watts T."/>
            <person name="Wilson D."/>
            <person name="Wilson R.K."/>
            <person name="Wing R.A."/>
            <person name="Wolfner M.F."/>
            <person name="Wong A."/>
            <person name="Wong G.K."/>
            <person name="Wu C.I."/>
            <person name="Wu G."/>
            <person name="Yamamoto D."/>
            <person name="Yang H.P."/>
            <person name="Yang S.P."/>
            <person name="Yorke J.A."/>
            <person name="Yoshida K."/>
            <person name="Zdobnov E."/>
            <person name="Zhang P."/>
            <person name="Zhang Y."/>
            <person name="Zimin A.V."/>
            <person name="Baldwin J."/>
            <person name="Abdouelleil A."/>
            <person name="Abdulkadir J."/>
            <person name="Abebe A."/>
            <person name="Abera B."/>
            <person name="Abreu J."/>
            <person name="Acer S.C."/>
            <person name="Aftuck L."/>
            <person name="Alexander A."/>
            <person name="An P."/>
            <person name="Anderson E."/>
            <person name="Anderson S."/>
            <person name="Arachi H."/>
            <person name="Azer M."/>
            <person name="Bachantsang P."/>
            <person name="Barry A."/>
            <person name="Bayul T."/>
            <person name="Berlin A."/>
            <person name="Bessette D."/>
            <person name="Bloom T."/>
            <person name="Blye J."/>
            <person name="Boguslavskiy L."/>
            <person name="Bonnet C."/>
            <person name="Boukhgalter B."/>
            <person name="Bourzgui I."/>
            <person name="Brown A."/>
            <person name="Cahill P."/>
            <person name="Channer S."/>
            <person name="Cheshatsang Y."/>
            <person name="Chuda L."/>
            <person name="Citroen M."/>
            <person name="Collymore A."/>
            <person name="Cooke P."/>
            <person name="Costello M."/>
            <person name="D'Aco K."/>
            <person name="Daza R."/>
            <person name="De Haan G."/>
            <person name="DeGray S."/>
            <person name="DeMaso C."/>
            <person name="Dhargay N."/>
            <person name="Dooley K."/>
            <person name="Dooley E."/>
            <person name="Doricent M."/>
            <person name="Dorje P."/>
            <person name="Dorjee K."/>
            <person name="Dupes A."/>
            <person name="Elong R."/>
            <person name="Falk J."/>
            <person name="Farina A."/>
            <person name="Faro S."/>
            <person name="Ferguson D."/>
            <person name="Fisher S."/>
            <person name="Foley C.D."/>
            <person name="Franke A."/>
            <person name="Friedrich D."/>
            <person name="Gadbois L."/>
            <person name="Gearin G."/>
            <person name="Gearin C.R."/>
            <person name="Giannoukos G."/>
            <person name="Goode T."/>
            <person name="Graham J."/>
            <person name="Grandbois E."/>
            <person name="Grewal S."/>
            <person name="Gyaltsen K."/>
            <person name="Hafez N."/>
            <person name="Hagos B."/>
            <person name="Hall J."/>
            <person name="Henson C."/>
            <person name="Hollinger A."/>
            <person name="Honan T."/>
            <person name="Huard M.D."/>
            <person name="Hughes L."/>
            <person name="Hurhula B."/>
            <person name="Husby M.E."/>
            <person name="Kamat A."/>
            <person name="Kanga B."/>
            <person name="Kashin S."/>
            <person name="Khazanovich D."/>
            <person name="Kisner P."/>
            <person name="Lance K."/>
            <person name="Lara M."/>
            <person name="Lee W."/>
            <person name="Lennon N."/>
            <person name="Letendre F."/>
            <person name="LeVine R."/>
            <person name="Lipovsky A."/>
            <person name="Liu X."/>
            <person name="Liu J."/>
            <person name="Liu S."/>
            <person name="Lokyitsang T."/>
            <person name="Lokyitsang Y."/>
            <person name="Lubonja R."/>
            <person name="Lui A."/>
            <person name="MacDonald P."/>
            <person name="Magnisalis V."/>
            <person name="Maru K."/>
            <person name="Matthews C."/>
            <person name="McCusker W."/>
            <person name="McDonough S."/>
            <person name="Mehta T."/>
            <person name="Meldrim J."/>
            <person name="Meneus L."/>
            <person name="Mihai O."/>
            <person name="Mihalev A."/>
            <person name="Mihova T."/>
            <person name="Mittelman R."/>
            <person name="Mlenga V."/>
            <person name="Montmayeur A."/>
            <person name="Mulrain L."/>
            <person name="Navidi A."/>
            <person name="Naylor J."/>
            <person name="Negash T."/>
            <person name="Nguyen T."/>
            <person name="Nguyen N."/>
            <person name="Nicol R."/>
            <person name="Norbu C."/>
            <person name="Norbu N."/>
            <person name="Novod N."/>
            <person name="O'Neill B."/>
            <person name="Osman S."/>
            <person name="Markiewicz E."/>
            <person name="Oyono O.L."/>
            <person name="Patti C."/>
            <person name="Phunkhang P."/>
            <person name="Pierre F."/>
            <person name="Priest M."/>
            <person name="Raghuraman S."/>
            <person name="Rege F."/>
            <person name="Reyes R."/>
            <person name="Rise C."/>
            <person name="Rogov P."/>
            <person name="Ross K."/>
            <person name="Ryan E."/>
            <person name="Settipalli S."/>
            <person name="Shea T."/>
            <person name="Sherpa N."/>
            <person name="Shi L."/>
            <person name="Shih D."/>
            <person name="Sparrow T."/>
            <person name="Spaulding J."/>
            <person name="Stalker J."/>
            <person name="Stange-Thomann N."/>
            <person name="Stavropoulos S."/>
            <person name="Stone C."/>
            <person name="Strader C."/>
            <person name="Tesfaye S."/>
            <person name="Thomson T."/>
            <person name="Thoulutsang Y."/>
            <person name="Thoulutsang D."/>
            <person name="Topham K."/>
            <person name="Topping I."/>
            <person name="Tsamla T."/>
            <person name="Vassiliev H."/>
            <person name="Vo A."/>
            <person name="Wangchuk T."/>
            <person name="Wangdi T."/>
            <person name="Weiand M."/>
            <person name="Wilkinson J."/>
            <person name="Wilson A."/>
            <person name="Yadav S."/>
            <person name="Young G."/>
            <person name="Yu Q."/>
            <person name="Zembek L."/>
            <person name="Zhong D."/>
            <person name="Zimmer A."/>
            <person name="Zwirko Z."/>
            <person name="Jaffe D.B."/>
            <person name="Alvarez P."/>
            <person name="Brockman W."/>
            <person name="Butler J."/>
            <person name="Chin C."/>
            <person name="Gnerre S."/>
            <person name="Grabherr M."/>
            <person name="Kleber M."/>
            <person name="Mauceli E."/>
            <person name="MacCallum I."/>
        </authorList>
    </citation>
    <scope>NUCLEOTIDE SEQUENCE [LARGE SCALE GENOMIC DNA]</scope>
    <source>
        <strain evidence="3">Tucson 14030-0811.24</strain>
    </source>
</reference>
<evidence type="ECO:0000313" key="3">
    <source>
        <dbReference type="Proteomes" id="UP000007798"/>
    </source>
</evidence>
<gene>
    <name evidence="2" type="primary">Dwil\GK28111</name>
    <name evidence="2" type="ORF">Dwil_GK28111</name>
</gene>
<keyword evidence="3" id="KW-1185">Reference proteome</keyword>
<sequence length="172" mass="18969">MGFVLSLCFFGVRAWISRPKKAKRVNLGPNAADFEDGILPVDFRASSKPFQVYPGLNVYYLHLSTQEELTYDDGARRTIAVQTVTSLQGDNIIIYEHMEEIIEGPIEQADSEIYSDEEGMDISDGNSQDDSPTTSDGTTVIAKSSVLSKKPSRIPVIVPRPKTPTNATDLEN</sequence>
<feature type="region of interest" description="Disordered" evidence="1">
    <location>
        <begin position="115"/>
        <end position="172"/>
    </location>
</feature>
<feature type="compositionally biased region" description="Polar residues" evidence="1">
    <location>
        <begin position="124"/>
        <end position="147"/>
    </location>
</feature>
<protein>
    <submittedName>
        <fullName evidence="2">Uncharacterized protein, isoform B</fullName>
    </submittedName>
</protein>
<feature type="compositionally biased region" description="Polar residues" evidence="1">
    <location>
        <begin position="163"/>
        <end position="172"/>
    </location>
</feature>
<evidence type="ECO:0000313" key="2">
    <source>
        <dbReference type="EMBL" id="KRF98440.1"/>
    </source>
</evidence>
<evidence type="ECO:0000256" key="1">
    <source>
        <dbReference type="SAM" id="MobiDB-lite"/>
    </source>
</evidence>
<dbReference type="InParanoid" id="A0A0Q9WZ66"/>
<dbReference type="AlphaFoldDB" id="A0A0Q9WZ66"/>
<organism evidence="2 3">
    <name type="scientific">Drosophila willistoni</name>
    <name type="common">Fruit fly</name>
    <dbReference type="NCBI Taxonomy" id="7260"/>
    <lineage>
        <taxon>Eukaryota</taxon>
        <taxon>Metazoa</taxon>
        <taxon>Ecdysozoa</taxon>
        <taxon>Arthropoda</taxon>
        <taxon>Hexapoda</taxon>
        <taxon>Insecta</taxon>
        <taxon>Pterygota</taxon>
        <taxon>Neoptera</taxon>
        <taxon>Endopterygota</taxon>
        <taxon>Diptera</taxon>
        <taxon>Brachycera</taxon>
        <taxon>Muscomorpha</taxon>
        <taxon>Ephydroidea</taxon>
        <taxon>Drosophilidae</taxon>
        <taxon>Drosophila</taxon>
        <taxon>Sophophora</taxon>
    </lineage>
</organism>